<dbReference type="PROSITE" id="PS50102">
    <property type="entry name" value="RRM"/>
    <property type="match status" value="1"/>
</dbReference>
<feature type="compositionally biased region" description="Low complexity" evidence="3">
    <location>
        <begin position="713"/>
        <end position="723"/>
    </location>
</feature>
<dbReference type="AlphaFoldDB" id="A0A0N7LBA7"/>
<dbReference type="InterPro" id="IPR012677">
    <property type="entry name" value="Nucleotide-bd_a/b_plait_sf"/>
</dbReference>
<feature type="compositionally biased region" description="Low complexity" evidence="3">
    <location>
        <begin position="175"/>
        <end position="186"/>
    </location>
</feature>
<feature type="compositionally biased region" description="Low complexity" evidence="3">
    <location>
        <begin position="11"/>
        <end position="34"/>
    </location>
</feature>
<feature type="region of interest" description="Disordered" evidence="3">
    <location>
        <begin position="332"/>
        <end position="377"/>
    </location>
</feature>
<feature type="region of interest" description="Disordered" evidence="3">
    <location>
        <begin position="420"/>
        <end position="449"/>
    </location>
</feature>
<accession>A0A0N7LBA7</accession>
<keyword evidence="1 2" id="KW-0694">RNA-binding</keyword>
<feature type="region of interest" description="Disordered" evidence="3">
    <location>
        <begin position="680"/>
        <end position="792"/>
    </location>
</feature>
<feature type="compositionally biased region" description="Gly residues" evidence="3">
    <location>
        <begin position="631"/>
        <end position="643"/>
    </location>
</feature>
<dbReference type="Gene3D" id="3.30.70.330">
    <property type="match status" value="2"/>
</dbReference>
<feature type="compositionally biased region" description="Pro residues" evidence="3">
    <location>
        <begin position="35"/>
        <end position="51"/>
    </location>
</feature>
<evidence type="ECO:0000256" key="1">
    <source>
        <dbReference type="ARBA" id="ARBA00022884"/>
    </source>
</evidence>
<evidence type="ECO:0000256" key="2">
    <source>
        <dbReference type="PROSITE-ProRule" id="PRU00176"/>
    </source>
</evidence>
<dbReference type="Proteomes" id="UP000054845">
    <property type="component" value="Unassembled WGS sequence"/>
</dbReference>
<dbReference type="SUPFAM" id="SSF54928">
    <property type="entry name" value="RNA-binding domain, RBD"/>
    <property type="match status" value="2"/>
</dbReference>
<feature type="compositionally biased region" description="Polar residues" evidence="3">
    <location>
        <begin position="855"/>
        <end position="889"/>
    </location>
</feature>
<organism evidence="5 6">
    <name type="scientific">Ceraceosorus bombacis</name>
    <dbReference type="NCBI Taxonomy" id="401625"/>
    <lineage>
        <taxon>Eukaryota</taxon>
        <taxon>Fungi</taxon>
        <taxon>Dikarya</taxon>
        <taxon>Basidiomycota</taxon>
        <taxon>Ustilaginomycotina</taxon>
        <taxon>Exobasidiomycetes</taxon>
        <taxon>Ceraceosorales</taxon>
        <taxon>Ceraceosoraceae</taxon>
        <taxon>Ceraceosorus</taxon>
    </lineage>
</organism>
<dbReference type="InterPro" id="IPR000504">
    <property type="entry name" value="RRM_dom"/>
</dbReference>
<feature type="compositionally biased region" description="Polar residues" evidence="3">
    <location>
        <begin position="598"/>
        <end position="607"/>
    </location>
</feature>
<evidence type="ECO:0000313" key="5">
    <source>
        <dbReference type="EMBL" id="CEH18858.1"/>
    </source>
</evidence>
<dbReference type="PANTHER" id="PTHR10501">
    <property type="entry name" value="U1 SMALL NUCLEAR RIBONUCLEOPROTEIN A/U2 SMALL NUCLEAR RIBONUCLEOPROTEIN B"/>
    <property type="match status" value="1"/>
</dbReference>
<feature type="region of interest" description="Disordered" evidence="3">
    <location>
        <begin position="1"/>
        <end position="308"/>
    </location>
</feature>
<protein>
    <submittedName>
        <fullName evidence="5">FOG: RRM domain</fullName>
    </submittedName>
</protein>
<dbReference type="OrthoDB" id="48036at2759"/>
<dbReference type="InterPro" id="IPR035979">
    <property type="entry name" value="RBD_domain_sf"/>
</dbReference>
<dbReference type="STRING" id="401625.A0A0N7LBA7"/>
<feature type="region of interest" description="Disordered" evidence="3">
    <location>
        <begin position="576"/>
        <end position="658"/>
    </location>
</feature>
<feature type="compositionally biased region" description="Low complexity" evidence="3">
    <location>
        <begin position="208"/>
        <end position="232"/>
    </location>
</feature>
<feature type="domain" description="RRM" evidence="4">
    <location>
        <begin position="949"/>
        <end position="1035"/>
    </location>
</feature>
<name>A0A0N7LBA7_9BASI</name>
<sequence length="1194" mass="123587">MSGAEVSANRVGVGTPVSGTGTPGPSSNRPQPNSMGPPPPPHAFGSFPPPSFASRSGTPGGFPAPSQHSGSTGTPVDHQWARNQDQRSPPNLQQHQHNQEARFLTSPPPDAQRHAGLYAHNLTAPRPLQPYPRLQSPNSLEHDSARSPSPSKGAPRPGFGFGDASDRWSGISAVQGAQAPPAQQQGGHTGSAFGDPQSYRHSHSSGLPPHGQQPHPSQQGPAQRPGGPQRQSSNLGPSEPMAGAQDIWARGSGFRQPNDNERFIGGGGPASRPYQPQPSPSLAHAPSHFVPPNAETAPHGPPTRAFTLPPGVPELDQLNTRFDPHQGFGGRYGGEPSFGPSGARAEEGPFSAGPHGPQMRAGEDRRMQTPSTLGSLPSAGNLKITTVFIVGFPDDMTEREFANIFTFAKGFEASTLKIPSSGQNAAGTGGLPGRPGEVGASNLTGPGGPYNPVNLQGAGLYDLVGPGPPGGWDDHNLSLALSRVGAGDGMSSLSNMGSLSNALQGIANAGQGGQNGGSAAKIKQIIGFAKFRTRAEALEARDALNGRKIDAERGCVLKTEMAKKNLHTKQRPVLANTGGLADGQAGFGPSGIHALQGPQPNYEGNRTSPDKDGSGYSRPSVHGSFTNIGSGPQGQAGGYGVPGQQGTDGPVGGFLGSGAPFTHAPNGIVSPFSDGFRSDFFSPAAAGRGPTSMGPQQGQQALSLGPQTPSLMHQQHAAGGQQHLSSGQPSGDGLGLSKASTRDRWGPQQQQQQAGSRGPDWSALASPPSRFGLARPVASSGEGSGDAGPQSFAQGFASRMATGREDFGMGESTAQRSQRTLPPQAGSETARTQDNSESLSGHLMQQPDGQDGRGSVQQIASQMSDPRIGSPQQHPSTERQMPYQSSQHVANDHRAAQAPPAATGFSRPRSRHDSVGARSASIGNLSSPTSPLSSPSSRSFSIDTNPPGNTLFVGNLPQSSSAGALAAQLEERLRSAFSVKPGYRQLSFRVKVGGPMCFVEFDSVQSAGQSLAELNGDTLGGAVRNGGLRLSFSKNPLFRSTLPGAAGISSASIGSSGERSPASPPLGHGQLSLAQASATLLSSNPVSQLDLDTLDDVEESSYHSHTPPHKAAQSGLIAKAQDEGEDVDAQLDILDHLERIRARYKSLCSVLGVRRRIRAADAKHEKASDGNDILSGARMAFVKGRAVNPDHLAF</sequence>
<dbReference type="GO" id="GO:0003723">
    <property type="term" value="F:RNA binding"/>
    <property type="evidence" value="ECO:0007669"/>
    <property type="project" value="UniProtKB-UniRule"/>
</dbReference>
<feature type="compositionally biased region" description="Polar residues" evidence="3">
    <location>
        <begin position="812"/>
        <end position="839"/>
    </location>
</feature>
<feature type="compositionally biased region" description="Polar residues" evidence="3">
    <location>
        <begin position="693"/>
        <end position="712"/>
    </location>
</feature>
<evidence type="ECO:0000256" key="3">
    <source>
        <dbReference type="SAM" id="MobiDB-lite"/>
    </source>
</evidence>
<feature type="region of interest" description="Disordered" evidence="3">
    <location>
        <begin position="1049"/>
        <end position="1069"/>
    </location>
</feature>
<feature type="region of interest" description="Disordered" evidence="3">
    <location>
        <begin position="809"/>
        <end position="955"/>
    </location>
</feature>
<reference evidence="5 6" key="1">
    <citation type="submission" date="2014-09" db="EMBL/GenBank/DDBJ databases">
        <authorList>
            <person name="Magalhaes I.L.F."/>
            <person name="Oliveira U."/>
            <person name="Santos F.R."/>
            <person name="Vidigal T.H.D.A."/>
            <person name="Brescovit A.D."/>
            <person name="Santos A.J."/>
        </authorList>
    </citation>
    <scope>NUCLEOTIDE SEQUENCE [LARGE SCALE GENOMIC DNA]</scope>
</reference>
<feature type="compositionally biased region" description="Polar residues" evidence="3">
    <location>
        <begin position="81"/>
        <end position="96"/>
    </location>
</feature>
<proteinExistence type="predicted"/>
<dbReference type="EMBL" id="CCYA01000276">
    <property type="protein sequence ID" value="CEH18858.1"/>
    <property type="molecule type" value="Genomic_DNA"/>
</dbReference>
<evidence type="ECO:0000259" key="4">
    <source>
        <dbReference type="PROSITE" id="PS50102"/>
    </source>
</evidence>
<evidence type="ECO:0000313" key="6">
    <source>
        <dbReference type="Proteomes" id="UP000054845"/>
    </source>
</evidence>
<feature type="region of interest" description="Disordered" evidence="3">
    <location>
        <begin position="1097"/>
        <end position="1116"/>
    </location>
</feature>
<keyword evidence="6" id="KW-1185">Reference proteome</keyword>
<feature type="compositionally biased region" description="Low complexity" evidence="3">
    <location>
        <begin position="926"/>
        <end position="941"/>
    </location>
</feature>